<accession>A0A5N5X0I1</accession>
<gene>
    <name evidence="2" type="ORF">BDV29DRAFT_124573</name>
</gene>
<dbReference type="EMBL" id="ML732212">
    <property type="protein sequence ID" value="KAB8074288.1"/>
    <property type="molecule type" value="Genomic_DNA"/>
</dbReference>
<dbReference type="Pfam" id="PF11327">
    <property type="entry name" value="Egh16-like"/>
    <property type="match status" value="1"/>
</dbReference>
<sequence length="295" mass="30052">MLFAKVFTVTGLVVSQVAAHGLITRIKGANGVDMPGLTIIDGMPRDCPSAACGAQKDTAIIRDQEMGSVKASPLGRTLGNGPVDAATVINRYMGVSTEKRSRASITDRRRQLINDAASVITNAGGTVLNGIQDIADKTPFGGTIKSAQSAIDDALSILPGTESGAMTAKGAKENGLQLYAGKGTAHGLPTASAEGVVTMIYHQVNQDGAGPLTAEIDPSSGGTDAKAFKSAKVIQNIPGVAGFSTSSTMDYAVKVQVPEGMKCTGTVGAAKNVCIVRIRNVAISGPFGGSAAFTQ</sequence>
<dbReference type="Proteomes" id="UP000326565">
    <property type="component" value="Unassembled WGS sequence"/>
</dbReference>
<feature type="chain" id="PRO_5024832233" description="Cell surface protein Mas1" evidence="1">
    <location>
        <begin position="20"/>
        <end position="295"/>
    </location>
</feature>
<proteinExistence type="predicted"/>
<dbReference type="AlphaFoldDB" id="A0A5N5X0I1"/>
<dbReference type="OrthoDB" id="5310497at2759"/>
<evidence type="ECO:0000313" key="2">
    <source>
        <dbReference type="EMBL" id="KAB8074288.1"/>
    </source>
</evidence>
<keyword evidence="1" id="KW-0732">Signal</keyword>
<evidence type="ECO:0000256" key="1">
    <source>
        <dbReference type="SAM" id="SignalP"/>
    </source>
</evidence>
<organism evidence="2 3">
    <name type="scientific">Aspergillus leporis</name>
    <dbReference type="NCBI Taxonomy" id="41062"/>
    <lineage>
        <taxon>Eukaryota</taxon>
        <taxon>Fungi</taxon>
        <taxon>Dikarya</taxon>
        <taxon>Ascomycota</taxon>
        <taxon>Pezizomycotina</taxon>
        <taxon>Eurotiomycetes</taxon>
        <taxon>Eurotiomycetidae</taxon>
        <taxon>Eurotiales</taxon>
        <taxon>Aspergillaceae</taxon>
        <taxon>Aspergillus</taxon>
        <taxon>Aspergillus subgen. Circumdati</taxon>
    </lineage>
</organism>
<evidence type="ECO:0008006" key="4">
    <source>
        <dbReference type="Google" id="ProtNLM"/>
    </source>
</evidence>
<keyword evidence="3" id="KW-1185">Reference proteome</keyword>
<dbReference type="InterPro" id="IPR021476">
    <property type="entry name" value="Egh16-like"/>
</dbReference>
<protein>
    <recommendedName>
        <fullName evidence="4">Cell surface protein Mas1</fullName>
    </recommendedName>
</protein>
<evidence type="ECO:0000313" key="3">
    <source>
        <dbReference type="Proteomes" id="UP000326565"/>
    </source>
</evidence>
<dbReference type="PANTHER" id="PTHR34618">
    <property type="entry name" value="SURFACE PROTEIN MAS1, PUTATIVE-RELATED"/>
    <property type="match status" value="1"/>
</dbReference>
<name>A0A5N5X0I1_9EURO</name>
<dbReference type="PANTHER" id="PTHR34618:SF1">
    <property type="entry name" value="SECRETED PROTEIN"/>
    <property type="match status" value="1"/>
</dbReference>
<feature type="signal peptide" evidence="1">
    <location>
        <begin position="1"/>
        <end position="19"/>
    </location>
</feature>
<reference evidence="2 3" key="1">
    <citation type="submission" date="2019-04" db="EMBL/GenBank/DDBJ databases">
        <title>Friends and foes A comparative genomics study of 23 Aspergillus species from section Flavi.</title>
        <authorList>
            <consortium name="DOE Joint Genome Institute"/>
            <person name="Kjaerbolling I."/>
            <person name="Vesth T."/>
            <person name="Frisvad J.C."/>
            <person name="Nybo J.L."/>
            <person name="Theobald S."/>
            <person name="Kildgaard S."/>
            <person name="Isbrandt T."/>
            <person name="Kuo A."/>
            <person name="Sato A."/>
            <person name="Lyhne E.K."/>
            <person name="Kogle M.E."/>
            <person name="Wiebenga A."/>
            <person name="Kun R.S."/>
            <person name="Lubbers R.J."/>
            <person name="Makela M.R."/>
            <person name="Barry K."/>
            <person name="Chovatia M."/>
            <person name="Clum A."/>
            <person name="Daum C."/>
            <person name="Haridas S."/>
            <person name="He G."/>
            <person name="LaButti K."/>
            <person name="Lipzen A."/>
            <person name="Mondo S."/>
            <person name="Riley R."/>
            <person name="Salamov A."/>
            <person name="Simmons B.A."/>
            <person name="Magnuson J.K."/>
            <person name="Henrissat B."/>
            <person name="Mortensen U.H."/>
            <person name="Larsen T.O."/>
            <person name="Devries R.P."/>
            <person name="Grigoriev I.V."/>
            <person name="Machida M."/>
            <person name="Baker S.E."/>
            <person name="Andersen M.R."/>
        </authorList>
    </citation>
    <scope>NUCLEOTIDE SEQUENCE [LARGE SCALE GENOMIC DNA]</scope>
    <source>
        <strain evidence="2 3">CBS 151.66</strain>
    </source>
</reference>